<name>A0A165XR74_DAUCS</name>
<dbReference type="AlphaFoldDB" id="A0A165XR74"/>
<evidence type="ECO:0000313" key="2">
    <source>
        <dbReference type="Proteomes" id="UP000077755"/>
    </source>
</evidence>
<dbReference type="Gramene" id="KZM98431">
    <property type="protein sequence ID" value="KZM98431"/>
    <property type="gene ID" value="DCAR_014207"/>
</dbReference>
<accession>A0A165XR74</accession>
<proteinExistence type="predicted"/>
<gene>
    <name evidence="1" type="ORF">DCAR_0416737</name>
</gene>
<dbReference type="EMBL" id="CP093346">
    <property type="protein sequence ID" value="WOG97397.1"/>
    <property type="molecule type" value="Genomic_DNA"/>
</dbReference>
<reference evidence="1" key="1">
    <citation type="journal article" date="2016" name="Nat. Genet.">
        <title>A high-quality carrot genome assembly provides new insights into carotenoid accumulation and asterid genome evolution.</title>
        <authorList>
            <person name="Iorizzo M."/>
            <person name="Ellison S."/>
            <person name="Senalik D."/>
            <person name="Zeng P."/>
            <person name="Satapoomin P."/>
            <person name="Huang J."/>
            <person name="Bowman M."/>
            <person name="Iovene M."/>
            <person name="Sanseverino W."/>
            <person name="Cavagnaro P."/>
            <person name="Yildiz M."/>
            <person name="Macko-Podgorni A."/>
            <person name="Moranska E."/>
            <person name="Grzebelus E."/>
            <person name="Grzebelus D."/>
            <person name="Ashrafi H."/>
            <person name="Zheng Z."/>
            <person name="Cheng S."/>
            <person name="Spooner D."/>
            <person name="Van Deynze A."/>
            <person name="Simon P."/>
        </authorList>
    </citation>
    <scope>NUCLEOTIDE SEQUENCE</scope>
    <source>
        <tissue evidence="1">Leaf</tissue>
    </source>
</reference>
<sequence length="73" mass="7843">MAVVEGSPGDKLVPWSYIGTDSAITLCKATNVCHTYVRDQDPLIISAIEDAEAVWKRGLVEKLGLANGPSRNT</sequence>
<evidence type="ECO:0000313" key="1">
    <source>
        <dbReference type="EMBL" id="WOG97397.1"/>
    </source>
</evidence>
<protein>
    <submittedName>
        <fullName evidence="1">Uncharacterized protein</fullName>
    </submittedName>
</protein>
<dbReference type="Proteomes" id="UP000077755">
    <property type="component" value="Chromosome 4"/>
</dbReference>
<organism evidence="1 2">
    <name type="scientific">Daucus carota subsp. sativus</name>
    <name type="common">Carrot</name>
    <dbReference type="NCBI Taxonomy" id="79200"/>
    <lineage>
        <taxon>Eukaryota</taxon>
        <taxon>Viridiplantae</taxon>
        <taxon>Streptophyta</taxon>
        <taxon>Embryophyta</taxon>
        <taxon>Tracheophyta</taxon>
        <taxon>Spermatophyta</taxon>
        <taxon>Magnoliopsida</taxon>
        <taxon>eudicotyledons</taxon>
        <taxon>Gunneridae</taxon>
        <taxon>Pentapetalae</taxon>
        <taxon>asterids</taxon>
        <taxon>campanulids</taxon>
        <taxon>Apiales</taxon>
        <taxon>Apiaceae</taxon>
        <taxon>Apioideae</taxon>
        <taxon>Scandiceae</taxon>
        <taxon>Daucinae</taxon>
        <taxon>Daucus</taxon>
        <taxon>Daucus sect. Daucus</taxon>
    </lineage>
</organism>
<reference evidence="1" key="2">
    <citation type="submission" date="2022-03" db="EMBL/GenBank/DDBJ databases">
        <title>Draft title - Genomic analysis of global carrot germplasm unveils the trajectory of domestication and the origin of high carotenoid orange carrot.</title>
        <authorList>
            <person name="Iorizzo M."/>
            <person name="Ellison S."/>
            <person name="Senalik D."/>
            <person name="Macko-Podgorni A."/>
            <person name="Grzebelus D."/>
            <person name="Bostan H."/>
            <person name="Rolling W."/>
            <person name="Curaba J."/>
            <person name="Simon P."/>
        </authorList>
    </citation>
    <scope>NUCLEOTIDE SEQUENCE</scope>
    <source>
        <tissue evidence="1">Leaf</tissue>
    </source>
</reference>
<keyword evidence="2" id="KW-1185">Reference proteome</keyword>